<dbReference type="SMART" id="SM01411">
    <property type="entry name" value="Ephrin_rec_like"/>
    <property type="match status" value="1"/>
</dbReference>
<evidence type="ECO:0000259" key="10">
    <source>
        <dbReference type="Pfam" id="PF07699"/>
    </source>
</evidence>
<dbReference type="EMBL" id="CAJNJA010025968">
    <property type="protein sequence ID" value="CAE7552411.1"/>
    <property type="molecule type" value="Genomic_DNA"/>
</dbReference>
<evidence type="ECO:0000313" key="12">
    <source>
        <dbReference type="Proteomes" id="UP000601435"/>
    </source>
</evidence>
<dbReference type="SUPFAM" id="SSF57184">
    <property type="entry name" value="Growth factor receptor domain"/>
    <property type="match status" value="1"/>
</dbReference>
<gene>
    <name evidence="11" type="primary">RLP42</name>
    <name evidence="11" type="ORF">SNEC2469_LOCUS15921</name>
</gene>
<keyword evidence="4" id="KW-0732">Signal</keyword>
<dbReference type="GO" id="GO:0016020">
    <property type="term" value="C:membrane"/>
    <property type="evidence" value="ECO:0007669"/>
    <property type="project" value="UniProtKB-SubCell"/>
</dbReference>
<dbReference type="OrthoDB" id="676979at2759"/>
<dbReference type="PANTHER" id="PTHR27000">
    <property type="entry name" value="LEUCINE-RICH REPEAT RECEPTOR-LIKE PROTEIN KINASE FAMILY PROTEIN-RELATED"/>
    <property type="match status" value="1"/>
</dbReference>
<dbReference type="InterPro" id="IPR032675">
    <property type="entry name" value="LRR_dom_sf"/>
</dbReference>
<keyword evidence="3" id="KW-0812">Transmembrane</keyword>
<dbReference type="Pfam" id="PF07699">
    <property type="entry name" value="Ephrin_rec_like"/>
    <property type="match status" value="1"/>
</dbReference>
<dbReference type="SUPFAM" id="SSF52058">
    <property type="entry name" value="L domain-like"/>
    <property type="match status" value="1"/>
</dbReference>
<keyword evidence="8" id="KW-0675">Receptor</keyword>
<keyword evidence="7" id="KW-0472">Membrane</keyword>
<keyword evidence="5" id="KW-0677">Repeat</keyword>
<dbReference type="InterPro" id="IPR001611">
    <property type="entry name" value="Leu-rich_rpt"/>
</dbReference>
<reference evidence="11" key="1">
    <citation type="submission" date="2021-02" db="EMBL/GenBank/DDBJ databases">
        <authorList>
            <person name="Dougan E. K."/>
            <person name="Rhodes N."/>
            <person name="Thang M."/>
            <person name="Chan C."/>
        </authorList>
    </citation>
    <scope>NUCLEOTIDE SEQUENCE</scope>
</reference>
<dbReference type="AlphaFoldDB" id="A0A812TUR9"/>
<dbReference type="Gene3D" id="3.80.10.10">
    <property type="entry name" value="Ribonuclease Inhibitor"/>
    <property type="match status" value="2"/>
</dbReference>
<organism evidence="11 12">
    <name type="scientific">Symbiodinium necroappetens</name>
    <dbReference type="NCBI Taxonomy" id="1628268"/>
    <lineage>
        <taxon>Eukaryota</taxon>
        <taxon>Sar</taxon>
        <taxon>Alveolata</taxon>
        <taxon>Dinophyceae</taxon>
        <taxon>Suessiales</taxon>
        <taxon>Symbiodiniaceae</taxon>
        <taxon>Symbiodinium</taxon>
    </lineage>
</organism>
<name>A0A812TUR9_9DINO</name>
<evidence type="ECO:0000256" key="4">
    <source>
        <dbReference type="ARBA" id="ARBA00022729"/>
    </source>
</evidence>
<evidence type="ECO:0000256" key="6">
    <source>
        <dbReference type="ARBA" id="ARBA00022989"/>
    </source>
</evidence>
<evidence type="ECO:0000256" key="9">
    <source>
        <dbReference type="ARBA" id="ARBA00023180"/>
    </source>
</evidence>
<evidence type="ECO:0000256" key="3">
    <source>
        <dbReference type="ARBA" id="ARBA00022692"/>
    </source>
</evidence>
<accession>A0A812TUR9</accession>
<keyword evidence="2" id="KW-0433">Leucine-rich repeat</keyword>
<keyword evidence="12" id="KW-1185">Reference proteome</keyword>
<dbReference type="InterPro" id="IPR009030">
    <property type="entry name" value="Growth_fac_rcpt_cys_sf"/>
</dbReference>
<comment type="caution">
    <text evidence="11">The sequence shown here is derived from an EMBL/GenBank/DDBJ whole genome shotgun (WGS) entry which is preliminary data.</text>
</comment>
<dbReference type="InterPro" id="IPR011641">
    <property type="entry name" value="Tyr-kin_ephrin_A/B_rcpt-like"/>
</dbReference>
<keyword evidence="9" id="KW-0325">Glycoprotein</keyword>
<evidence type="ECO:0000256" key="5">
    <source>
        <dbReference type="ARBA" id="ARBA00022737"/>
    </source>
</evidence>
<dbReference type="Proteomes" id="UP000601435">
    <property type="component" value="Unassembled WGS sequence"/>
</dbReference>
<comment type="subcellular location">
    <subcellularLocation>
        <location evidence="1">Membrane</location>
        <topology evidence="1">Single-pass membrane protein</topology>
    </subcellularLocation>
</comment>
<evidence type="ECO:0000256" key="2">
    <source>
        <dbReference type="ARBA" id="ARBA00022614"/>
    </source>
</evidence>
<feature type="non-terminal residue" evidence="11">
    <location>
        <position position="629"/>
    </location>
</feature>
<evidence type="ECO:0000256" key="7">
    <source>
        <dbReference type="ARBA" id="ARBA00023136"/>
    </source>
</evidence>
<dbReference type="SUPFAM" id="SSF52047">
    <property type="entry name" value="RNI-like"/>
    <property type="match status" value="1"/>
</dbReference>
<dbReference type="PROSITE" id="PS51450">
    <property type="entry name" value="LRR"/>
    <property type="match status" value="1"/>
</dbReference>
<dbReference type="Gene3D" id="2.10.50.10">
    <property type="entry name" value="Tumor Necrosis Factor Receptor, subunit A, domain 2"/>
    <property type="match status" value="1"/>
</dbReference>
<keyword evidence="6" id="KW-1133">Transmembrane helix</keyword>
<feature type="domain" description="Tyrosine-protein kinase ephrin type A/B receptor-like" evidence="10">
    <location>
        <begin position="528"/>
        <end position="568"/>
    </location>
</feature>
<evidence type="ECO:0000256" key="8">
    <source>
        <dbReference type="ARBA" id="ARBA00023170"/>
    </source>
</evidence>
<evidence type="ECO:0000313" key="11">
    <source>
        <dbReference type="EMBL" id="CAE7552411.1"/>
    </source>
</evidence>
<protein>
    <submittedName>
        <fullName evidence="11">RLP42 protein</fullName>
    </submittedName>
</protein>
<proteinExistence type="predicted"/>
<evidence type="ECO:0000256" key="1">
    <source>
        <dbReference type="ARBA" id="ARBA00004167"/>
    </source>
</evidence>
<sequence length="629" mass="67598">MQHSQVTGNLDALQGMTRLRKVDLRETHVSGSLNFLEGKGKMESLNLAYTQVAGELGPLRGHAALRMVGLRRSQIAGELAPLKNLKELQTLDLAETEVSGSLEPLAGLTRLEQLRLDKTRVSGPLAPLQHLTELRVLSLHDTTVSGDLEALRPLSQLQELYLSKTAVSGDLAAVRGLTELEKLVLGGVKNIHGRLETLENLTEMTSLELSQTQVSGNVSAVRKLRNLAVLDLQETGVWGNLEVFGTLDLHVLNLRQTAVSGTVADLRGRWLLELLDLRATAVGGELADIAKLRVLETALLSGTRVSGLLSDLQRCCWKLRELDLAMRRSESRVGGLRPLGEEQPPRLLPALERLNVSGCPLNGTAAELLVPLAGTPLQSLAAARSGLRGELPNQTDGGVVSRLESSLEYLDLAGNQLSAIPRLGASVTYLDLSSNAGPIQLGHGVLNQVVMNHTEVYMEGTRLQNPEDVQEEARRLKEELPLQDSRRTLHAEGYACAHFALPALRVTPELFLPQYMCKCRPGHFGKGATCQACPAGTFADDEDQPKCEACPANSTSANGSAALNACDCSYGKPRGEKGNRSCQCDAHTAQLGGLCVPCSKLHIDCPEPGSIAAHAPVEHGYARISGSLQ</sequence>